<organism evidence="2 3">
    <name type="scientific">Chelonia mydas</name>
    <name type="common">Green sea-turtle</name>
    <name type="synonym">Chelonia agassizi</name>
    <dbReference type="NCBI Taxonomy" id="8469"/>
    <lineage>
        <taxon>Eukaryota</taxon>
        <taxon>Metazoa</taxon>
        <taxon>Chordata</taxon>
        <taxon>Craniata</taxon>
        <taxon>Vertebrata</taxon>
        <taxon>Euteleostomi</taxon>
        <taxon>Archelosauria</taxon>
        <taxon>Testudinata</taxon>
        <taxon>Testudines</taxon>
        <taxon>Cryptodira</taxon>
        <taxon>Durocryptodira</taxon>
        <taxon>Americhelydia</taxon>
        <taxon>Chelonioidea</taxon>
        <taxon>Cheloniidae</taxon>
        <taxon>Chelonia</taxon>
    </lineage>
</organism>
<feature type="region of interest" description="Disordered" evidence="1">
    <location>
        <begin position="35"/>
        <end position="60"/>
    </location>
</feature>
<name>M7B8W8_CHEMY</name>
<dbReference type="Proteomes" id="UP000031443">
    <property type="component" value="Unassembled WGS sequence"/>
</dbReference>
<protein>
    <submittedName>
        <fullName evidence="2">Uncharacterized protein</fullName>
    </submittedName>
</protein>
<evidence type="ECO:0000256" key="1">
    <source>
        <dbReference type="SAM" id="MobiDB-lite"/>
    </source>
</evidence>
<evidence type="ECO:0000313" key="3">
    <source>
        <dbReference type="Proteomes" id="UP000031443"/>
    </source>
</evidence>
<sequence length="60" mass="6800">MQQLSNLTEVDKPSTSNKTLSWLTVKKNDFLMGKQREAKRPVMKHTAGEGRKCPGQLAER</sequence>
<accession>M7B8W8</accession>
<proteinExistence type="predicted"/>
<dbReference type="EMBL" id="KB532467">
    <property type="protein sequence ID" value="EMP34391.1"/>
    <property type="molecule type" value="Genomic_DNA"/>
</dbReference>
<keyword evidence="3" id="KW-1185">Reference proteome</keyword>
<evidence type="ECO:0000313" key="2">
    <source>
        <dbReference type="EMBL" id="EMP34391.1"/>
    </source>
</evidence>
<dbReference type="AlphaFoldDB" id="M7B8W8"/>
<reference evidence="3" key="1">
    <citation type="journal article" date="2013" name="Nat. Genet.">
        <title>The draft genomes of soft-shell turtle and green sea turtle yield insights into the development and evolution of the turtle-specific body plan.</title>
        <authorList>
            <person name="Wang Z."/>
            <person name="Pascual-Anaya J."/>
            <person name="Zadissa A."/>
            <person name="Li W."/>
            <person name="Niimura Y."/>
            <person name="Huang Z."/>
            <person name="Li C."/>
            <person name="White S."/>
            <person name="Xiong Z."/>
            <person name="Fang D."/>
            <person name="Wang B."/>
            <person name="Ming Y."/>
            <person name="Chen Y."/>
            <person name="Zheng Y."/>
            <person name="Kuraku S."/>
            <person name="Pignatelli M."/>
            <person name="Herrero J."/>
            <person name="Beal K."/>
            <person name="Nozawa M."/>
            <person name="Li Q."/>
            <person name="Wang J."/>
            <person name="Zhang H."/>
            <person name="Yu L."/>
            <person name="Shigenobu S."/>
            <person name="Wang J."/>
            <person name="Liu J."/>
            <person name="Flicek P."/>
            <person name="Searle S."/>
            <person name="Wang J."/>
            <person name="Kuratani S."/>
            <person name="Yin Y."/>
            <person name="Aken B."/>
            <person name="Zhang G."/>
            <person name="Irie N."/>
        </authorList>
    </citation>
    <scope>NUCLEOTIDE SEQUENCE [LARGE SCALE GENOMIC DNA]</scope>
</reference>
<gene>
    <name evidence="2" type="ORF">UY3_08465</name>
</gene>